<sequence>MSSSNRQANSSPGERQRAKSRSSSQSYRRSPNKSAQYEDKLRAKTSSQSSKRNGRATNSTKRSETSPSNRSTNPASPTSNSSKKRRSTGKTPTSSSSKSKSKSKSKSPSPNRKGGLKRKKSSISTSDAENKQVSQTNDAERQDLSFRGLSSVPLEILELVTLRRLILSNNNLSGLPTSIRSLVNLEYLDLSRNPLRVKNGLDDYFCLPREFRYLRNLQTLIMAECTLKHIPVVLWHTVSIETLDISRNKVGYIVSEIGNLTNLRHLRLCQMDLDTLPPEIGFCEKLQTIDLTSNPIDNLPETLVECRQLYEFKINFQTFYKFLDNYMLQLIDEGKIHSEHIPQVIFELESLQTLDLNQTKLNSIPKEHVLVNLRELYLSNNSFFQIPESLCTMIHLKILDVSNNRIETIPEYLFQLDQLETLILSNNFLTSLPNHIARILTLKSLIVSHNHINSIEDGFSKSRSLLTLDISYNNLATFPNELCNFEQLETLDLRYNQIDYLPLSIRHMTGLKSMNFIDESFQRVGLHLSGNPIRDPPSYVWKSIYIQTLFDYVETKEKKLLNNFYHLKLILIGEKNVGKTALTIKILNNHTVIANTRKTLDMYVSILQENQLKLIEQEAATAAAEQQQQQKRPSDAASSGITDQWIENRISTSNDTTLSVRSKIKRTAPPPLRTYRSNELIKNFIEKSTLITKNNLYCTIFDITSEPSFEILNPLIYDSNALFILPVNLTNLLDIVHATKSFDNMNENENYMSMIDYDSLLTQDWLDDNIFRYIESISDHCQQASIAIVGLIFDGRIGRSDDYQQQLLDEIHSKVNMYLTDEENQRKNIHLYSEYFSDAIYLDREETSHQVIEILEIIAEQWNIKHHKQKRQLLKRRLGLVESNSIIIDYDTCLNQFQQQTIPPLSENENRTPVEEEINQMTFEQCLDYLKVLGDILVFEQRSSRTIIVKPYHLLNNILSRSLFRPYMNEWLNYDDNMIFHFSGYYPTQELFNIDRQRLLTRGEYTWNMLNCLFFAQNNNNTCVIEENIIDICRLMEHLYLGYLNESNPNYREFSTFYFVCPWLMNETSIDINHKEYFKILEQKRSHERLKREQRRRFKQQQIWLAMDHGQETILNKSFLEEIALNYTQEHIPAWDQIEIIDSHIVKQGSLQKIKIINGNSYFLPDGLYERLLICLHSLFYERLDYYNITLGRTKDKSLIKVERFDTQDQIYITMNHSLLEHIQNSLKHNLFSFYPTVNLRIET</sequence>
<evidence type="ECO:0000259" key="4">
    <source>
        <dbReference type="Pfam" id="PF23598"/>
    </source>
</evidence>
<dbReference type="Pfam" id="PF23598">
    <property type="entry name" value="LRR_14"/>
    <property type="match status" value="1"/>
</dbReference>
<dbReference type="Pfam" id="PF13855">
    <property type="entry name" value="LRR_8"/>
    <property type="match status" value="2"/>
</dbReference>
<dbReference type="SMART" id="SM00369">
    <property type="entry name" value="LRR_TYP"/>
    <property type="match status" value="11"/>
</dbReference>
<dbReference type="PROSITE" id="PS51450">
    <property type="entry name" value="LRR"/>
    <property type="match status" value="4"/>
</dbReference>
<dbReference type="GO" id="GO:0009966">
    <property type="term" value="P:regulation of signal transduction"/>
    <property type="evidence" value="ECO:0007669"/>
    <property type="project" value="UniProtKB-ARBA"/>
</dbReference>
<dbReference type="Gene3D" id="3.80.10.10">
    <property type="entry name" value="Ribonuclease Inhibitor"/>
    <property type="match status" value="2"/>
</dbReference>
<dbReference type="SUPFAM" id="SSF52047">
    <property type="entry name" value="RNI-like"/>
    <property type="match status" value="1"/>
</dbReference>
<dbReference type="GO" id="GO:0005737">
    <property type="term" value="C:cytoplasm"/>
    <property type="evidence" value="ECO:0007669"/>
    <property type="project" value="TreeGrafter"/>
</dbReference>
<dbReference type="InterPro" id="IPR003591">
    <property type="entry name" value="Leu-rich_rpt_typical-subtyp"/>
</dbReference>
<dbReference type="AlphaFoldDB" id="A0A817QAL1"/>
<keyword evidence="2" id="KW-0677">Repeat</keyword>
<dbReference type="SUPFAM" id="SSF52058">
    <property type="entry name" value="L domain-like"/>
    <property type="match status" value="1"/>
</dbReference>
<accession>A0A817QAL1</accession>
<evidence type="ECO:0000313" key="5">
    <source>
        <dbReference type="EMBL" id="CAF3196452.1"/>
    </source>
</evidence>
<name>A0A817QAL1_9BILA</name>
<comment type="caution">
    <text evidence="5">The sequence shown here is derived from an EMBL/GenBank/DDBJ whole genome shotgun (WGS) entry which is preliminary data.</text>
</comment>
<dbReference type="InterPro" id="IPR032675">
    <property type="entry name" value="LRR_dom_sf"/>
</dbReference>
<dbReference type="EMBL" id="CAJNXB010001816">
    <property type="protein sequence ID" value="CAF3196452.1"/>
    <property type="molecule type" value="Genomic_DNA"/>
</dbReference>
<evidence type="ECO:0000313" key="6">
    <source>
        <dbReference type="Proteomes" id="UP000663825"/>
    </source>
</evidence>
<feature type="domain" description="Disease resistance R13L4/SHOC-2-like LRR" evidence="4">
    <location>
        <begin position="247"/>
        <end position="315"/>
    </location>
</feature>
<dbReference type="Pfam" id="PF00560">
    <property type="entry name" value="LRR_1"/>
    <property type="match status" value="2"/>
</dbReference>
<feature type="compositionally biased region" description="Polar residues" evidence="3">
    <location>
        <begin position="1"/>
        <end position="13"/>
    </location>
</feature>
<reference evidence="5" key="1">
    <citation type="submission" date="2021-02" db="EMBL/GenBank/DDBJ databases">
        <authorList>
            <person name="Nowell W R."/>
        </authorList>
    </citation>
    <scope>NUCLEOTIDE SEQUENCE</scope>
</reference>
<feature type="compositionally biased region" description="Low complexity" evidence="3">
    <location>
        <begin position="65"/>
        <end position="81"/>
    </location>
</feature>
<dbReference type="InterPro" id="IPR055414">
    <property type="entry name" value="LRR_R13L4/SHOC2-like"/>
</dbReference>
<feature type="compositionally biased region" description="Polar residues" evidence="3">
    <location>
        <begin position="122"/>
        <end position="137"/>
    </location>
</feature>
<organism evidence="5 6">
    <name type="scientific">Rotaria socialis</name>
    <dbReference type="NCBI Taxonomy" id="392032"/>
    <lineage>
        <taxon>Eukaryota</taxon>
        <taxon>Metazoa</taxon>
        <taxon>Spiralia</taxon>
        <taxon>Gnathifera</taxon>
        <taxon>Rotifera</taxon>
        <taxon>Eurotatoria</taxon>
        <taxon>Bdelloidea</taxon>
        <taxon>Philodinida</taxon>
        <taxon>Philodinidae</taxon>
        <taxon>Rotaria</taxon>
    </lineage>
</organism>
<dbReference type="SUPFAM" id="SSF52540">
    <property type="entry name" value="P-loop containing nucleoside triphosphate hydrolases"/>
    <property type="match status" value="1"/>
</dbReference>
<evidence type="ECO:0000256" key="1">
    <source>
        <dbReference type="ARBA" id="ARBA00022614"/>
    </source>
</evidence>
<evidence type="ECO:0000256" key="2">
    <source>
        <dbReference type="ARBA" id="ARBA00022737"/>
    </source>
</evidence>
<dbReference type="OrthoDB" id="676979at2759"/>
<dbReference type="PANTHER" id="PTHR48051">
    <property type="match status" value="1"/>
</dbReference>
<dbReference type="Gene3D" id="3.40.50.300">
    <property type="entry name" value="P-loop containing nucleotide triphosphate hydrolases"/>
    <property type="match status" value="1"/>
</dbReference>
<dbReference type="SMART" id="SM00365">
    <property type="entry name" value="LRR_SD22"/>
    <property type="match status" value="6"/>
</dbReference>
<evidence type="ECO:0000256" key="3">
    <source>
        <dbReference type="SAM" id="MobiDB-lite"/>
    </source>
</evidence>
<feature type="region of interest" description="Disordered" evidence="3">
    <location>
        <begin position="1"/>
        <end position="139"/>
    </location>
</feature>
<feature type="compositionally biased region" description="Polar residues" evidence="3">
    <location>
        <begin position="44"/>
        <end position="60"/>
    </location>
</feature>
<gene>
    <name evidence="5" type="ORF">TIS948_LOCUS12306</name>
</gene>
<dbReference type="Proteomes" id="UP000663825">
    <property type="component" value="Unassembled WGS sequence"/>
</dbReference>
<dbReference type="SMART" id="SM00364">
    <property type="entry name" value="LRR_BAC"/>
    <property type="match status" value="6"/>
</dbReference>
<keyword evidence="1" id="KW-0433">Leucine-rich repeat</keyword>
<feature type="compositionally biased region" description="Low complexity" evidence="3">
    <location>
        <begin position="89"/>
        <end position="98"/>
    </location>
</feature>
<dbReference type="InterPro" id="IPR001611">
    <property type="entry name" value="Leu-rich_rpt"/>
</dbReference>
<protein>
    <recommendedName>
        <fullName evidence="4">Disease resistance R13L4/SHOC-2-like LRR domain-containing protein</fullName>
    </recommendedName>
</protein>
<dbReference type="InterPro" id="IPR027417">
    <property type="entry name" value="P-loop_NTPase"/>
</dbReference>
<dbReference type="InterPro" id="IPR050216">
    <property type="entry name" value="LRR_domain-containing"/>
</dbReference>
<proteinExistence type="predicted"/>
<dbReference type="PANTHER" id="PTHR48051:SF46">
    <property type="entry name" value="LEUCINE RICH REPEAT-CONTAINING DOMAIN PROTEIN"/>
    <property type="match status" value="1"/>
</dbReference>